<dbReference type="InterPro" id="IPR012807">
    <property type="entry name" value="Anti-sigma_ChrR"/>
</dbReference>
<evidence type="ECO:0000313" key="3">
    <source>
        <dbReference type="Proteomes" id="UP000559404"/>
    </source>
</evidence>
<dbReference type="CDD" id="cd20301">
    <property type="entry name" value="cupin_ChrR"/>
    <property type="match status" value="1"/>
</dbReference>
<dbReference type="InterPro" id="IPR014710">
    <property type="entry name" value="RmlC-like_jellyroll"/>
</dbReference>
<evidence type="ECO:0000313" key="2">
    <source>
        <dbReference type="EMBL" id="MBA4611021.1"/>
    </source>
</evidence>
<dbReference type="InterPro" id="IPR041916">
    <property type="entry name" value="Anti_sigma_zinc_sf"/>
</dbReference>
<dbReference type="NCBIfam" id="TIGR02451">
    <property type="entry name" value="anti_sig_ChrR"/>
    <property type="match status" value="1"/>
</dbReference>
<accession>A0A838XPP2</accession>
<reference evidence="2 3" key="1">
    <citation type="submission" date="2020-07" db="EMBL/GenBank/DDBJ databases">
        <authorList>
            <person name="Li M."/>
        </authorList>
    </citation>
    <scope>NUCLEOTIDE SEQUENCE [LARGE SCALE GENOMIC DNA]</scope>
    <source>
        <strain evidence="2 3">DSM 23284</strain>
    </source>
</reference>
<dbReference type="EMBL" id="JACEON010000003">
    <property type="protein sequence ID" value="MBA4611021.1"/>
    <property type="molecule type" value="Genomic_DNA"/>
</dbReference>
<dbReference type="InterPro" id="IPR011051">
    <property type="entry name" value="RmlC_Cupin_sf"/>
</dbReference>
<dbReference type="AlphaFoldDB" id="A0A838XPP2"/>
<feature type="domain" description="ChrR-like cupin" evidence="1">
    <location>
        <begin position="110"/>
        <end position="201"/>
    </location>
</feature>
<protein>
    <submittedName>
        <fullName evidence="2">Cupin domain-containing protein</fullName>
    </submittedName>
</protein>
<dbReference type="InterPro" id="IPR025979">
    <property type="entry name" value="ChrR-like_cupin_dom"/>
</dbReference>
<organism evidence="2 3">
    <name type="scientific">Stappia taiwanensis</name>
    <dbReference type="NCBI Taxonomy" id="992267"/>
    <lineage>
        <taxon>Bacteria</taxon>
        <taxon>Pseudomonadati</taxon>
        <taxon>Pseudomonadota</taxon>
        <taxon>Alphaproteobacteria</taxon>
        <taxon>Hyphomicrobiales</taxon>
        <taxon>Stappiaceae</taxon>
        <taxon>Stappia</taxon>
    </lineage>
</organism>
<dbReference type="Gene3D" id="2.60.120.10">
    <property type="entry name" value="Jelly Rolls"/>
    <property type="match status" value="1"/>
</dbReference>
<evidence type="ECO:0000259" key="1">
    <source>
        <dbReference type="Pfam" id="PF12973"/>
    </source>
</evidence>
<comment type="caution">
    <text evidence="2">The sequence shown here is derived from an EMBL/GenBank/DDBJ whole genome shotgun (WGS) entry which is preliminary data.</text>
</comment>
<dbReference type="RefSeq" id="WP_181759255.1">
    <property type="nucleotide sequence ID" value="NZ_BMCR01000004.1"/>
</dbReference>
<name>A0A838XPP2_9HYPH</name>
<reference evidence="2 3" key="2">
    <citation type="submission" date="2020-08" db="EMBL/GenBank/DDBJ databases">
        <title>Stappia taiwanensis sp. nov., isolated from a coastal thermal spring.</title>
        <authorList>
            <person name="Kampfer P."/>
        </authorList>
    </citation>
    <scope>NUCLEOTIDE SEQUENCE [LARGE SCALE GENOMIC DNA]</scope>
    <source>
        <strain evidence="2 3">DSM 23284</strain>
    </source>
</reference>
<dbReference type="Proteomes" id="UP000559404">
    <property type="component" value="Unassembled WGS sequence"/>
</dbReference>
<proteinExistence type="predicted"/>
<gene>
    <name evidence="2" type="ORF">H1W37_05115</name>
</gene>
<keyword evidence="3" id="KW-1185">Reference proteome</keyword>
<sequence>MEEDRQQVDALLAGYVAGSLAEPARVLVRCHLDLSTDSRAFVRDLEAAGGQILEDLEPVAISDRDARLAAIFALGTDPAPAPAPEPAPVPRPAAKTRLPAPLYDYIGKDIPELPWKTLLPGLREYRMGEIDGCKASLLWIRAGQAMPTHTHHGTELTLVLEGGFRDQHGHYVRGDIAYADDEVDHRPVADEDEDCICFAVTEGALRLTGPIGRLFAPFMRG</sequence>
<dbReference type="Pfam" id="PF12973">
    <property type="entry name" value="Cupin_7"/>
    <property type="match status" value="1"/>
</dbReference>
<dbReference type="Gene3D" id="1.10.10.1320">
    <property type="entry name" value="Anti-sigma factor, zinc-finger domain"/>
    <property type="match status" value="1"/>
</dbReference>
<dbReference type="SUPFAM" id="SSF51182">
    <property type="entry name" value="RmlC-like cupins"/>
    <property type="match status" value="1"/>
</dbReference>